<evidence type="ECO:0000313" key="6">
    <source>
        <dbReference type="Proteomes" id="UP001172630"/>
    </source>
</evidence>
<accession>A0ABT7KIB0</accession>
<reference evidence="5" key="1">
    <citation type="submission" date="2023-06" db="EMBL/GenBank/DDBJ databases">
        <title>Phylogenetic Diversity of Rhizobium strains.</title>
        <authorList>
            <person name="Moura F.T."/>
            <person name="Helene L.C.F."/>
            <person name="Hungria M."/>
        </authorList>
    </citation>
    <scope>NUCLEOTIDE SEQUENCE</scope>
    <source>
        <strain evidence="5">CCGE524</strain>
    </source>
</reference>
<dbReference type="RefSeq" id="WP_285880113.1">
    <property type="nucleotide sequence ID" value="NZ_JARFYN010000017.1"/>
</dbReference>
<dbReference type="Gene3D" id="1.10.10.60">
    <property type="entry name" value="Homeodomain-like"/>
    <property type="match status" value="2"/>
</dbReference>
<dbReference type="InterPro" id="IPR018062">
    <property type="entry name" value="HTH_AraC-typ_CS"/>
</dbReference>
<evidence type="ECO:0000256" key="1">
    <source>
        <dbReference type="ARBA" id="ARBA00023015"/>
    </source>
</evidence>
<dbReference type="Pfam" id="PF12833">
    <property type="entry name" value="HTH_18"/>
    <property type="match status" value="1"/>
</dbReference>
<dbReference type="InterPro" id="IPR009057">
    <property type="entry name" value="Homeodomain-like_sf"/>
</dbReference>
<evidence type="ECO:0000259" key="4">
    <source>
        <dbReference type="PROSITE" id="PS01124"/>
    </source>
</evidence>
<keyword evidence="1" id="KW-0805">Transcription regulation</keyword>
<keyword evidence="2" id="KW-0238">DNA-binding</keyword>
<proteinExistence type="predicted"/>
<dbReference type="PANTHER" id="PTHR46796">
    <property type="entry name" value="HTH-TYPE TRANSCRIPTIONAL ACTIVATOR RHAS-RELATED"/>
    <property type="match status" value="1"/>
</dbReference>
<dbReference type="PROSITE" id="PS01124">
    <property type="entry name" value="HTH_ARAC_FAMILY_2"/>
    <property type="match status" value="1"/>
</dbReference>
<dbReference type="InterPro" id="IPR020449">
    <property type="entry name" value="Tscrpt_reg_AraC-type_HTH"/>
</dbReference>
<name>A0ABT7KIB0_9HYPH</name>
<protein>
    <submittedName>
        <fullName evidence="5">AraC family transcriptional regulator</fullName>
    </submittedName>
</protein>
<dbReference type="SMART" id="SM00342">
    <property type="entry name" value="HTH_ARAC"/>
    <property type="match status" value="1"/>
</dbReference>
<evidence type="ECO:0000256" key="3">
    <source>
        <dbReference type="ARBA" id="ARBA00023163"/>
    </source>
</evidence>
<keyword evidence="3" id="KW-0804">Transcription</keyword>
<dbReference type="PROSITE" id="PS00041">
    <property type="entry name" value="HTH_ARAC_FAMILY_1"/>
    <property type="match status" value="1"/>
</dbReference>
<feature type="domain" description="HTH araC/xylS-type" evidence="4">
    <location>
        <begin position="221"/>
        <end position="319"/>
    </location>
</feature>
<dbReference type="PRINTS" id="PR00032">
    <property type="entry name" value="HTHARAC"/>
</dbReference>
<keyword evidence="6" id="KW-1185">Reference proteome</keyword>
<gene>
    <name evidence="5" type="ORF">PY650_14890</name>
</gene>
<sequence length="319" mass="34987">MNVVTRNTSPRAMVLPPSLGYVFSAPSDEYREICRHNGPTYQGATVEKRHAHSWDGVSASLDNVVAEGGYGVSLDSEHPVIVIVLEEVGGVLQLLDRASVPRHTAAEHGTISVVAAGAQVDIATKELRYLRLLTLSVDPSMFTRPVRDAVSFLNKTRLSFGDHDGLALAELIAEELRAPGVNDTLYLESLTSALLVALSRVDAQKTKPRYVRGGLAPTHLRRAQELMLQEDAQPLKLQDVAKELDISQAHLSRAFKMSTGQSPHQWLIERKIAKAKALLVEGEMALSEIALKLGFCDQAHFTRAFRKSTGLTPLAWQRL</sequence>
<organism evidence="5 6">
    <name type="scientific">Rhizobium calliandrae</name>
    <dbReference type="NCBI Taxonomy" id="1312182"/>
    <lineage>
        <taxon>Bacteria</taxon>
        <taxon>Pseudomonadati</taxon>
        <taxon>Pseudomonadota</taxon>
        <taxon>Alphaproteobacteria</taxon>
        <taxon>Hyphomicrobiales</taxon>
        <taxon>Rhizobiaceae</taxon>
        <taxon>Rhizobium/Agrobacterium group</taxon>
        <taxon>Rhizobium</taxon>
    </lineage>
</organism>
<dbReference type="SUPFAM" id="SSF46689">
    <property type="entry name" value="Homeodomain-like"/>
    <property type="match status" value="2"/>
</dbReference>
<dbReference type="InterPro" id="IPR018060">
    <property type="entry name" value="HTH_AraC"/>
</dbReference>
<comment type="caution">
    <text evidence="5">The sequence shown here is derived from an EMBL/GenBank/DDBJ whole genome shotgun (WGS) entry which is preliminary data.</text>
</comment>
<dbReference type="Proteomes" id="UP001172630">
    <property type="component" value="Unassembled WGS sequence"/>
</dbReference>
<evidence type="ECO:0000256" key="2">
    <source>
        <dbReference type="ARBA" id="ARBA00023125"/>
    </source>
</evidence>
<dbReference type="EMBL" id="JARFYN010000017">
    <property type="protein sequence ID" value="MDL2406924.1"/>
    <property type="molecule type" value="Genomic_DNA"/>
</dbReference>
<dbReference type="PANTHER" id="PTHR46796:SF14">
    <property type="entry name" value="TRANSCRIPTIONAL REGULATORY PROTEIN"/>
    <property type="match status" value="1"/>
</dbReference>
<evidence type="ECO:0000313" key="5">
    <source>
        <dbReference type="EMBL" id="MDL2406924.1"/>
    </source>
</evidence>
<dbReference type="InterPro" id="IPR050204">
    <property type="entry name" value="AraC_XylS_family_regulators"/>
</dbReference>